<dbReference type="PATRIC" id="fig|1429438.4.peg.1969"/>
<comment type="cofactor">
    <cofactor evidence="1 5">
        <name>FAD</name>
        <dbReference type="ChEBI" id="CHEBI:57692"/>
    </cofactor>
</comment>
<keyword evidence="8" id="KW-1185">Reference proteome</keyword>
<dbReference type="InterPro" id="IPR036188">
    <property type="entry name" value="FAD/NAD-bd_sf"/>
</dbReference>
<dbReference type="Pfam" id="PF05199">
    <property type="entry name" value="GMC_oxred_C"/>
    <property type="match status" value="1"/>
</dbReference>
<dbReference type="Pfam" id="PF00732">
    <property type="entry name" value="GMC_oxred_N"/>
    <property type="match status" value="1"/>
</dbReference>
<dbReference type="PANTHER" id="PTHR11552">
    <property type="entry name" value="GLUCOSE-METHANOL-CHOLINE GMC OXIDOREDUCTASE"/>
    <property type="match status" value="1"/>
</dbReference>
<keyword evidence="4 5" id="KW-0274">FAD</keyword>
<dbReference type="InterPro" id="IPR007867">
    <property type="entry name" value="GMC_OxRtase_C"/>
</dbReference>
<gene>
    <name evidence="7" type="ORF">ETSY1_09590</name>
</gene>
<feature type="binding site" evidence="5">
    <location>
        <begin position="94"/>
        <end position="97"/>
    </location>
    <ligand>
        <name>FAD</name>
        <dbReference type="ChEBI" id="CHEBI:57692"/>
    </ligand>
</feature>
<protein>
    <recommendedName>
        <fullName evidence="6">Glucose-methanol-choline oxidoreductase N-terminal domain-containing protein</fullName>
    </recommendedName>
</protein>
<dbReference type="GO" id="GO:0016614">
    <property type="term" value="F:oxidoreductase activity, acting on CH-OH group of donors"/>
    <property type="evidence" value="ECO:0007669"/>
    <property type="project" value="InterPro"/>
</dbReference>
<organism evidence="7 8">
    <name type="scientific">Entotheonella factor</name>
    <dbReference type="NCBI Taxonomy" id="1429438"/>
    <lineage>
        <taxon>Bacteria</taxon>
        <taxon>Pseudomonadati</taxon>
        <taxon>Nitrospinota/Tectimicrobiota group</taxon>
        <taxon>Candidatus Tectimicrobiota</taxon>
        <taxon>Candidatus Entotheonellia</taxon>
        <taxon>Candidatus Entotheonellales</taxon>
        <taxon>Candidatus Entotheonellaceae</taxon>
        <taxon>Candidatus Entotheonella</taxon>
    </lineage>
</organism>
<dbReference type="InterPro" id="IPR012132">
    <property type="entry name" value="GMC_OxRdtase"/>
</dbReference>
<evidence type="ECO:0000256" key="1">
    <source>
        <dbReference type="ARBA" id="ARBA00001974"/>
    </source>
</evidence>
<reference evidence="7 8" key="1">
    <citation type="journal article" date="2014" name="Nature">
        <title>An environmental bacterial taxon with a large and distinct metabolic repertoire.</title>
        <authorList>
            <person name="Wilson M.C."/>
            <person name="Mori T."/>
            <person name="Ruckert C."/>
            <person name="Uria A.R."/>
            <person name="Helf M.J."/>
            <person name="Takada K."/>
            <person name="Gernert C."/>
            <person name="Steffens U.A."/>
            <person name="Heycke N."/>
            <person name="Schmitt S."/>
            <person name="Rinke C."/>
            <person name="Helfrich E.J."/>
            <person name="Brachmann A.O."/>
            <person name="Gurgui C."/>
            <person name="Wakimoto T."/>
            <person name="Kracht M."/>
            <person name="Crusemann M."/>
            <person name="Hentschel U."/>
            <person name="Abe I."/>
            <person name="Matsunaga S."/>
            <person name="Kalinowski J."/>
            <person name="Takeyama H."/>
            <person name="Piel J."/>
        </authorList>
    </citation>
    <scope>NUCLEOTIDE SEQUENCE [LARGE SCALE GENOMIC DNA]</scope>
    <source>
        <strain evidence="8">TSY1</strain>
    </source>
</reference>
<feature type="domain" description="Glucose-methanol-choline oxidoreductase N-terminal" evidence="6">
    <location>
        <begin position="257"/>
        <end position="271"/>
    </location>
</feature>
<dbReference type="Gene3D" id="3.30.410.40">
    <property type="match status" value="1"/>
</dbReference>
<keyword evidence="3" id="KW-0285">Flavoprotein</keyword>
<dbReference type="InterPro" id="IPR023978">
    <property type="entry name" value="GMC_oxidoreductase_bact"/>
</dbReference>
<comment type="similarity">
    <text evidence="2">Belongs to the GMC oxidoreductase family.</text>
</comment>
<dbReference type="PROSITE" id="PS00624">
    <property type="entry name" value="GMC_OXRED_2"/>
    <property type="match status" value="1"/>
</dbReference>
<dbReference type="Proteomes" id="UP000019141">
    <property type="component" value="Unassembled WGS sequence"/>
</dbReference>
<evidence type="ECO:0000313" key="8">
    <source>
        <dbReference type="Proteomes" id="UP000019141"/>
    </source>
</evidence>
<dbReference type="EMBL" id="AZHW01000295">
    <property type="protein sequence ID" value="ETX00892.1"/>
    <property type="molecule type" value="Genomic_DNA"/>
</dbReference>
<dbReference type="NCBIfam" id="TIGR03970">
    <property type="entry name" value="Rv0697"/>
    <property type="match status" value="1"/>
</dbReference>
<evidence type="ECO:0000313" key="7">
    <source>
        <dbReference type="EMBL" id="ETX00892.1"/>
    </source>
</evidence>
<evidence type="ECO:0000256" key="5">
    <source>
        <dbReference type="PIRSR" id="PIRSR000137-2"/>
    </source>
</evidence>
<dbReference type="SUPFAM" id="SSF51905">
    <property type="entry name" value="FAD/NAD(P)-binding domain"/>
    <property type="match status" value="1"/>
</dbReference>
<dbReference type="HOGENOM" id="CLU_002865_7_1_7"/>
<dbReference type="AlphaFoldDB" id="W4LTZ6"/>
<dbReference type="PIRSF" id="PIRSF000137">
    <property type="entry name" value="Alcohol_oxidase"/>
    <property type="match status" value="1"/>
</dbReference>
<sequence>MTTYDYIIIGAGSAGAVIAARLSENPKCSVLLLEAGPDYADAASLPDDLKNGNSSGPASAGPHNWGYLAKANAHQPAPIPIPRGKATGGSSAINGTVLLRGLPEDYDNWAAWGNPEWAFDNVLPYFRRMERDLDYDGDFHGRQGPMPVRRHAREHLHPLHEAFYTACLEAGFPPDPDMNAPGSGGVGCWPKNYMDGLRVSTALAYLQPARHRLNLTIRPQALVRRILFDGQRAVGVEVESGSEIFEANGREIVLSAGAIASPQLLMLSGVGPADHLRQIGIPVVRDLPGVGENLRDHPLLIVLFRARDGVLDDNVPALQAGLRYTAEGSSTRNDLYLIVISTASDRGSAFATIPGQALGSGIGVALENATTAGTLRLTSADPHAQPAIDYNYLSDAWDRERMRQGVRLIVQLAQHPAYAALLRERLTPTDDDLASDEALDAWMLTHVTTQHHSSGTCKMGPDADPLAVVNQYGQVHGLEGLRVVDASIMPDVIRANTNATVIMMGERVADWLRA</sequence>
<dbReference type="SUPFAM" id="SSF54373">
    <property type="entry name" value="FAD-linked reductases, C-terminal domain"/>
    <property type="match status" value="1"/>
</dbReference>
<evidence type="ECO:0000259" key="6">
    <source>
        <dbReference type="PROSITE" id="PS00624"/>
    </source>
</evidence>
<evidence type="ECO:0000256" key="3">
    <source>
        <dbReference type="ARBA" id="ARBA00022630"/>
    </source>
</evidence>
<proteinExistence type="inferred from homology"/>
<dbReference type="GO" id="GO:0050660">
    <property type="term" value="F:flavin adenine dinucleotide binding"/>
    <property type="evidence" value="ECO:0007669"/>
    <property type="project" value="InterPro"/>
</dbReference>
<evidence type="ECO:0000256" key="4">
    <source>
        <dbReference type="ARBA" id="ARBA00022827"/>
    </source>
</evidence>
<dbReference type="Gene3D" id="3.50.50.60">
    <property type="entry name" value="FAD/NAD(P)-binding domain"/>
    <property type="match status" value="1"/>
</dbReference>
<accession>W4LTZ6</accession>
<comment type="caution">
    <text evidence="7">The sequence shown here is derived from an EMBL/GenBank/DDBJ whole genome shotgun (WGS) entry which is preliminary data.</text>
</comment>
<dbReference type="InterPro" id="IPR000172">
    <property type="entry name" value="GMC_OxRdtase_N"/>
</dbReference>
<feature type="binding site" evidence="5">
    <location>
        <position position="223"/>
    </location>
    <ligand>
        <name>FAD</name>
        <dbReference type="ChEBI" id="CHEBI:57692"/>
    </ligand>
</feature>
<name>W4LTZ6_ENTF1</name>
<evidence type="ECO:0000256" key="2">
    <source>
        <dbReference type="ARBA" id="ARBA00010790"/>
    </source>
</evidence>
<dbReference type="PANTHER" id="PTHR11552:SF147">
    <property type="entry name" value="CHOLINE DEHYDROGENASE, MITOCHONDRIAL"/>
    <property type="match status" value="1"/>
</dbReference>